<feature type="transmembrane region" description="Helical" evidence="2">
    <location>
        <begin position="49"/>
        <end position="69"/>
    </location>
</feature>
<dbReference type="STRING" id="856793.MICA_1198"/>
<dbReference type="RefSeq" id="WP_014102744.1">
    <property type="nucleotide sequence ID" value="NC_016026.1"/>
</dbReference>
<dbReference type="EMBL" id="CP002382">
    <property type="protein sequence ID" value="AEP09521.1"/>
    <property type="molecule type" value="Genomic_DNA"/>
</dbReference>
<evidence type="ECO:0000256" key="1">
    <source>
        <dbReference type="SAM" id="MobiDB-lite"/>
    </source>
</evidence>
<dbReference type="AlphaFoldDB" id="G2KPM1"/>
<dbReference type="HOGENOM" id="CLU_137927_0_2_5"/>
<protein>
    <submittedName>
        <fullName evidence="3">Uncharacterized protein</fullName>
    </submittedName>
</protein>
<evidence type="ECO:0000313" key="4">
    <source>
        <dbReference type="Proteomes" id="UP000009286"/>
    </source>
</evidence>
<accession>G2KPM1</accession>
<feature type="compositionally biased region" description="Basic and acidic residues" evidence="1">
    <location>
        <begin position="24"/>
        <end position="43"/>
    </location>
</feature>
<dbReference type="OrthoDB" id="15401at2"/>
<name>G2KPM1_MICAA</name>
<dbReference type="Pfam" id="PF09527">
    <property type="entry name" value="ATPase_gene1"/>
    <property type="match status" value="1"/>
</dbReference>
<dbReference type="KEGG" id="mai:MICA_1198"/>
<feature type="region of interest" description="Disordered" evidence="1">
    <location>
        <begin position="24"/>
        <end position="44"/>
    </location>
</feature>
<dbReference type="PIRSF" id="PIRSF032126">
    <property type="entry name" value="F0F1_ATP_synthase_subunit_I"/>
    <property type="match status" value="1"/>
</dbReference>
<keyword evidence="4" id="KW-1185">Reference proteome</keyword>
<evidence type="ECO:0000256" key="2">
    <source>
        <dbReference type="SAM" id="Phobius"/>
    </source>
</evidence>
<dbReference type="Proteomes" id="UP000009286">
    <property type="component" value="Chromosome"/>
</dbReference>
<gene>
    <name evidence="3" type="ordered locus">MICA_1198</name>
</gene>
<evidence type="ECO:0000313" key="3">
    <source>
        <dbReference type="EMBL" id="AEP09521.1"/>
    </source>
</evidence>
<dbReference type="eggNOG" id="COG5336">
    <property type="taxonomic scope" value="Bacteria"/>
</dbReference>
<organism evidence="3 4">
    <name type="scientific">Micavibrio aeruginosavorus (strain ARL-13)</name>
    <dbReference type="NCBI Taxonomy" id="856793"/>
    <lineage>
        <taxon>Bacteria</taxon>
        <taxon>Pseudomonadati</taxon>
        <taxon>Bdellovibrionota</taxon>
        <taxon>Bdellovibrionia</taxon>
        <taxon>Bdellovibrionales</taxon>
        <taxon>Pseudobdellovibrionaceae</taxon>
        <taxon>Micavibrio</taxon>
    </lineage>
</organism>
<keyword evidence="2" id="KW-0812">Transmembrane</keyword>
<keyword evidence="2" id="KW-0472">Membrane</keyword>
<keyword evidence="2" id="KW-1133">Transmembrane helix</keyword>
<dbReference type="InterPro" id="IPR016989">
    <property type="entry name" value="Atp1_alphaprobac"/>
</dbReference>
<reference evidence="3 4" key="1">
    <citation type="journal article" date="2011" name="BMC Genomics">
        <title>Genomic insights into an obligate epibiotic bacterial predator: Micavibrio aeruginosavorus ARL-13.</title>
        <authorList>
            <person name="Wang Z."/>
            <person name="Kadouri D."/>
            <person name="Wu M."/>
        </authorList>
    </citation>
    <scope>NUCLEOTIDE SEQUENCE [LARGE SCALE GENOMIC DNA]</scope>
    <source>
        <strain evidence="3 4">ARL-13</strain>
    </source>
</reference>
<proteinExistence type="predicted"/>
<dbReference type="InterPro" id="IPR032820">
    <property type="entry name" value="ATPase_put"/>
</dbReference>
<sequence>MSNDNHTEPDHERLKALSDTLADMKAKEDAESARQAGIRKDADNMSNGVRAGAELVTCMAAGGLIGWGLDKWLETQPIFLIIFLLAGIFTGFWEVYRITQNAGSAVGFARLHQDEKTVRKPAEKD</sequence>
<feature type="transmembrane region" description="Helical" evidence="2">
    <location>
        <begin position="75"/>
        <end position="96"/>
    </location>
</feature>